<evidence type="ECO:0000256" key="1">
    <source>
        <dbReference type="SAM" id="SignalP"/>
    </source>
</evidence>
<dbReference type="Proteomes" id="UP000192578">
    <property type="component" value="Unassembled WGS sequence"/>
</dbReference>
<feature type="signal peptide" evidence="1">
    <location>
        <begin position="1"/>
        <end position="17"/>
    </location>
</feature>
<protein>
    <submittedName>
        <fullName evidence="2">Uncharacterized protein</fullName>
    </submittedName>
</protein>
<evidence type="ECO:0000313" key="3">
    <source>
        <dbReference type="Proteomes" id="UP000192578"/>
    </source>
</evidence>
<keyword evidence="1" id="KW-0732">Signal</keyword>
<proteinExistence type="predicted"/>
<accession>A0A1W0W9D0</accession>
<feature type="chain" id="PRO_5012167278" evidence="1">
    <location>
        <begin position="18"/>
        <end position="376"/>
    </location>
</feature>
<evidence type="ECO:0000313" key="2">
    <source>
        <dbReference type="EMBL" id="OQV11783.1"/>
    </source>
</evidence>
<organism evidence="2 3">
    <name type="scientific">Hypsibius exemplaris</name>
    <name type="common">Freshwater tardigrade</name>
    <dbReference type="NCBI Taxonomy" id="2072580"/>
    <lineage>
        <taxon>Eukaryota</taxon>
        <taxon>Metazoa</taxon>
        <taxon>Ecdysozoa</taxon>
        <taxon>Tardigrada</taxon>
        <taxon>Eutardigrada</taxon>
        <taxon>Parachela</taxon>
        <taxon>Hypsibioidea</taxon>
        <taxon>Hypsibiidae</taxon>
        <taxon>Hypsibius</taxon>
    </lineage>
</organism>
<reference evidence="3" key="1">
    <citation type="submission" date="2017-01" db="EMBL/GenBank/DDBJ databases">
        <title>Comparative genomics of anhydrobiosis in the tardigrade Hypsibius dujardini.</title>
        <authorList>
            <person name="Yoshida Y."/>
            <person name="Koutsovoulos G."/>
            <person name="Laetsch D."/>
            <person name="Stevens L."/>
            <person name="Kumar S."/>
            <person name="Horikawa D."/>
            <person name="Ishino K."/>
            <person name="Komine S."/>
            <person name="Tomita M."/>
            <person name="Blaxter M."/>
            <person name="Arakawa K."/>
        </authorList>
    </citation>
    <scope>NUCLEOTIDE SEQUENCE [LARGE SCALE GENOMIC DNA]</scope>
    <source>
        <strain evidence="3">Z151</strain>
    </source>
</reference>
<gene>
    <name evidence="2" type="ORF">BV898_13908</name>
</gene>
<sequence>MLPAAIAVFAMVAAVSCQQPGGMINDRFFPQPFIPNPVTTQATFMGKPVNRVEHTAQGAVVTSTIDAIGSLECDGEARYTVSEREIARLIFTNPEAVNRRADIESVTMGSSDSPYCKAQKRDETFVKATKLDECGFKHISDGINHSPTYSNQATVVVRLPAPPHILRRKTFLIPLHCINSGMTEVAICTQWFEQFYITDPLIRNMKVPIDIQIRKVHRDREFGEWDVYVNNLTVALTGDYAQQYNMHVQRIFITPTEDRTSLPQTEFVSNGCLVYPNISKVVQSGPDRSVYEILDFALDVSRSYCFHVEVRISPKDVSDQQTQAQDWCRNGPNNGGLSSDLYNYGGISPPQQMSPIGTPRVSIGADGKPLIASLQG</sequence>
<comment type="caution">
    <text evidence="2">The sequence shown here is derived from an EMBL/GenBank/DDBJ whole genome shotgun (WGS) entry which is preliminary data.</text>
</comment>
<name>A0A1W0W9D0_HYPEX</name>
<dbReference type="EMBL" id="MTYJ01000161">
    <property type="protein sequence ID" value="OQV11783.1"/>
    <property type="molecule type" value="Genomic_DNA"/>
</dbReference>
<dbReference type="AlphaFoldDB" id="A0A1W0W9D0"/>
<keyword evidence="3" id="KW-1185">Reference proteome</keyword>